<comment type="similarity">
    <text evidence="1">Belongs to the short-chain dehydrogenases/reductases (SDR) family.</text>
</comment>
<dbReference type="InterPro" id="IPR057326">
    <property type="entry name" value="KR_dom"/>
</dbReference>
<reference evidence="4 5" key="1">
    <citation type="submission" date="2011-09" db="EMBL/GenBank/DDBJ databases">
        <authorList>
            <consortium name="US DOE Joint Genome Institute (JGI-PGF)"/>
            <person name="Lucas S."/>
            <person name="Han J."/>
            <person name="Lapidus A."/>
            <person name="Cheng J.-F."/>
            <person name="Goodwin L."/>
            <person name="Pitluck S."/>
            <person name="Peters L."/>
            <person name="Land M.L."/>
            <person name="Hauser L."/>
            <person name="Orellana R."/>
            <person name="Lovley D."/>
            <person name="Woyke T.J."/>
        </authorList>
    </citation>
    <scope>NUCLEOTIDE SEQUENCE [LARGE SCALE GENOMIC DNA]</scope>
    <source>
        <strain evidence="4 5">2ac9</strain>
    </source>
</reference>
<dbReference type="AlphaFoldDB" id="I5B1X7"/>
<dbReference type="NCBIfam" id="NF004200">
    <property type="entry name" value="PRK05653.1-5"/>
    <property type="match status" value="1"/>
</dbReference>
<dbReference type="Proteomes" id="UP000005778">
    <property type="component" value="Chromosome"/>
</dbReference>
<dbReference type="PRINTS" id="PR00081">
    <property type="entry name" value="GDHRDH"/>
</dbReference>
<dbReference type="InterPro" id="IPR050259">
    <property type="entry name" value="SDR"/>
</dbReference>
<dbReference type="PANTHER" id="PTHR42879:SF2">
    <property type="entry name" value="3-OXOACYL-[ACYL-CARRIER-PROTEIN] REDUCTASE FABG"/>
    <property type="match status" value="1"/>
</dbReference>
<reference evidence="4 5" key="2">
    <citation type="submission" date="2012-02" db="EMBL/GenBank/DDBJ databases">
        <title>Improved High-Quality Draft sequence of Desulfobacter postgatei 2ac9.</title>
        <authorList>
            <consortium name="US DOE Joint Genome Institute"/>
            <person name="Lucas S."/>
            <person name="Han J."/>
            <person name="Lapidus A."/>
            <person name="Cheng J.-F."/>
            <person name="Goodwin L."/>
            <person name="Pitluck S."/>
            <person name="Peters L."/>
            <person name="Ovchinnikova G."/>
            <person name="Held B."/>
            <person name="Detter J.C."/>
            <person name="Han C."/>
            <person name="Tapia R."/>
            <person name="Land M."/>
            <person name="Hauser L."/>
            <person name="Kyrpides N."/>
            <person name="Ivanova N."/>
            <person name="Pagani I."/>
            <person name="Orellana R."/>
            <person name="Lovley D."/>
            <person name="Woyke T."/>
        </authorList>
    </citation>
    <scope>NUCLEOTIDE SEQUENCE [LARGE SCALE GENOMIC DNA]</scope>
    <source>
        <strain evidence="4 5">2ac9</strain>
    </source>
</reference>
<keyword evidence="5" id="KW-1185">Reference proteome</keyword>
<evidence type="ECO:0000313" key="4">
    <source>
        <dbReference type="EMBL" id="EIM63490.1"/>
    </source>
</evidence>
<evidence type="ECO:0000256" key="2">
    <source>
        <dbReference type="ARBA" id="ARBA00023002"/>
    </source>
</evidence>
<dbReference type="FunFam" id="3.40.50.720:FF:000173">
    <property type="entry name" value="3-oxoacyl-[acyl-carrier protein] reductase"/>
    <property type="match status" value="1"/>
</dbReference>
<gene>
    <name evidence="4" type="ORF">DespoDRAFT_01560</name>
</gene>
<dbReference type="RefSeq" id="WP_004072600.1">
    <property type="nucleotide sequence ID" value="NZ_CM001488.1"/>
</dbReference>
<dbReference type="InterPro" id="IPR036291">
    <property type="entry name" value="NAD(P)-bd_dom_sf"/>
</dbReference>
<dbReference type="SUPFAM" id="SSF51735">
    <property type="entry name" value="NAD(P)-binding Rossmann-fold domains"/>
    <property type="match status" value="1"/>
</dbReference>
<dbReference type="GO" id="GO:0016491">
    <property type="term" value="F:oxidoreductase activity"/>
    <property type="evidence" value="ECO:0007669"/>
    <property type="project" value="UniProtKB-KW"/>
</dbReference>
<dbReference type="OrthoDB" id="9804774at2"/>
<dbReference type="InterPro" id="IPR002347">
    <property type="entry name" value="SDR_fam"/>
</dbReference>
<dbReference type="Pfam" id="PF13561">
    <property type="entry name" value="adh_short_C2"/>
    <property type="match status" value="1"/>
</dbReference>
<dbReference type="PRINTS" id="PR00080">
    <property type="entry name" value="SDRFAMILY"/>
</dbReference>
<evidence type="ECO:0000256" key="1">
    <source>
        <dbReference type="ARBA" id="ARBA00006484"/>
    </source>
</evidence>
<proteinExistence type="inferred from homology"/>
<feature type="domain" description="Ketoreductase" evidence="3">
    <location>
        <begin position="8"/>
        <end position="193"/>
    </location>
</feature>
<dbReference type="eggNOG" id="COG1028">
    <property type="taxonomic scope" value="Bacteria"/>
</dbReference>
<dbReference type="STRING" id="879212.DespoDRAFT_01560"/>
<keyword evidence="2" id="KW-0560">Oxidoreductase</keyword>
<dbReference type="EMBL" id="CM001488">
    <property type="protein sequence ID" value="EIM63490.1"/>
    <property type="molecule type" value="Genomic_DNA"/>
</dbReference>
<dbReference type="HOGENOM" id="CLU_010194_1_3_7"/>
<dbReference type="PANTHER" id="PTHR42879">
    <property type="entry name" value="3-OXOACYL-(ACYL-CARRIER-PROTEIN) REDUCTASE"/>
    <property type="match status" value="1"/>
</dbReference>
<evidence type="ECO:0000313" key="5">
    <source>
        <dbReference type="Proteomes" id="UP000005778"/>
    </source>
</evidence>
<organism evidence="4 5">
    <name type="scientific">Desulfobacter postgatei 2ac9</name>
    <dbReference type="NCBI Taxonomy" id="879212"/>
    <lineage>
        <taxon>Bacteria</taxon>
        <taxon>Pseudomonadati</taxon>
        <taxon>Thermodesulfobacteriota</taxon>
        <taxon>Desulfobacteria</taxon>
        <taxon>Desulfobacterales</taxon>
        <taxon>Desulfobacteraceae</taxon>
        <taxon>Desulfobacter</taxon>
    </lineage>
</organism>
<protein>
    <recommendedName>
        <fullName evidence="3">Ketoreductase domain-containing protein</fullName>
    </recommendedName>
</protein>
<sequence length="245" mass="26368">MSQKTDTKTAVITGASRGIGRAVAIELAKQGYYTFINYHSDKDGAAHTLEQVRAAGSHGEIMQFDVTDREQSKAAIDNIVDRCETIDALVNNAGIVDDGLFIMMKEESWDKVIRTSLDGFYNITKPILKKMVRQKRGVVVSIASLSGLTGNRGQANYSAAKAGLIGASRSIAAEVARLGIRINVVAPGLIETDMTKDLPLANVKTMIPMARVGQPEEVARVVKFLCSEDASYITGQVISVNGGMF</sequence>
<dbReference type="SMART" id="SM00822">
    <property type="entry name" value="PKS_KR"/>
    <property type="match status" value="1"/>
</dbReference>
<dbReference type="Gene3D" id="3.40.50.720">
    <property type="entry name" value="NAD(P)-binding Rossmann-like Domain"/>
    <property type="match status" value="1"/>
</dbReference>
<evidence type="ECO:0000259" key="3">
    <source>
        <dbReference type="SMART" id="SM00822"/>
    </source>
</evidence>
<accession>I5B1X7</accession>
<name>I5B1X7_9BACT</name>
<dbReference type="NCBIfam" id="NF009466">
    <property type="entry name" value="PRK12826.1-2"/>
    <property type="match status" value="1"/>
</dbReference>